<evidence type="ECO:0000256" key="3">
    <source>
        <dbReference type="ARBA" id="ARBA00022679"/>
    </source>
</evidence>
<dbReference type="Pfam" id="PF02518">
    <property type="entry name" value="HATPase_c"/>
    <property type="match status" value="1"/>
</dbReference>
<feature type="transmembrane region" description="Helical" evidence="5">
    <location>
        <begin position="29"/>
        <end position="51"/>
    </location>
</feature>
<dbReference type="Pfam" id="PF00512">
    <property type="entry name" value="HisKA"/>
    <property type="match status" value="1"/>
</dbReference>
<dbReference type="SUPFAM" id="SSF55874">
    <property type="entry name" value="ATPase domain of HSP90 chaperone/DNA topoisomerase II/histidine kinase"/>
    <property type="match status" value="1"/>
</dbReference>
<dbReference type="InterPro" id="IPR036097">
    <property type="entry name" value="HisK_dim/P_sf"/>
</dbReference>
<name>A0A221KAK3_VITFI</name>
<evidence type="ECO:0000256" key="5">
    <source>
        <dbReference type="SAM" id="Phobius"/>
    </source>
</evidence>
<evidence type="ECO:0000256" key="1">
    <source>
        <dbReference type="ARBA" id="ARBA00000085"/>
    </source>
</evidence>
<evidence type="ECO:0000256" key="2">
    <source>
        <dbReference type="ARBA" id="ARBA00012438"/>
    </source>
</evidence>
<evidence type="ECO:0000259" key="6">
    <source>
        <dbReference type="PROSITE" id="PS50109"/>
    </source>
</evidence>
<feature type="domain" description="Histidine kinase" evidence="6">
    <location>
        <begin position="285"/>
        <end position="524"/>
    </location>
</feature>
<feature type="transmembrane region" description="Helical" evidence="5">
    <location>
        <begin position="147"/>
        <end position="167"/>
    </location>
</feature>
<dbReference type="EC" id="2.7.13.3" evidence="2"/>
<dbReference type="InterPro" id="IPR003594">
    <property type="entry name" value="HATPase_dom"/>
</dbReference>
<dbReference type="PANTHER" id="PTHR43047">
    <property type="entry name" value="TWO-COMPONENT HISTIDINE PROTEIN KINASE"/>
    <property type="match status" value="1"/>
</dbReference>
<dbReference type="PANTHER" id="PTHR43047:SF78">
    <property type="entry name" value="SENSORY_REGULATORY PROTEIN RPFC"/>
    <property type="match status" value="1"/>
</dbReference>
<comment type="catalytic activity">
    <reaction evidence="1">
        <text>ATP + protein L-histidine = ADP + protein N-phospho-L-histidine.</text>
        <dbReference type="EC" id="2.7.13.3"/>
    </reaction>
</comment>
<keyword evidence="5" id="KW-0812">Transmembrane</keyword>
<keyword evidence="3" id="KW-0808">Transferase</keyword>
<evidence type="ECO:0000256" key="4">
    <source>
        <dbReference type="ARBA" id="ARBA00022777"/>
    </source>
</evidence>
<feature type="transmembrane region" description="Helical" evidence="5">
    <location>
        <begin position="174"/>
        <end position="194"/>
    </location>
</feature>
<dbReference type="SMART" id="SM00387">
    <property type="entry name" value="HATPase_c"/>
    <property type="match status" value="1"/>
</dbReference>
<dbReference type="GO" id="GO:0000155">
    <property type="term" value="F:phosphorelay sensor kinase activity"/>
    <property type="evidence" value="ECO:0007669"/>
    <property type="project" value="InterPro"/>
</dbReference>
<dbReference type="KEGG" id="vff:VITFI_CDS0263"/>
<organism evidence="7 8">
    <name type="scientific">Vitreoscilla filiformis</name>
    <dbReference type="NCBI Taxonomy" id="63"/>
    <lineage>
        <taxon>Bacteria</taxon>
        <taxon>Pseudomonadati</taxon>
        <taxon>Pseudomonadota</taxon>
        <taxon>Betaproteobacteria</taxon>
        <taxon>Neisseriales</taxon>
        <taxon>Neisseriaceae</taxon>
        <taxon>Vitreoscilla</taxon>
    </lineage>
</organism>
<keyword evidence="5" id="KW-0472">Membrane</keyword>
<keyword evidence="5" id="KW-1133">Transmembrane helix</keyword>
<reference evidence="7 8" key="1">
    <citation type="submission" date="2017-07" db="EMBL/GenBank/DDBJ databases">
        <title>Complete Genome Sequence of the cosmetic ferment Vitreoscilla filiformis (ATCC15551).</title>
        <authorList>
            <person name="Contreras S."/>
            <person name="Sagory-Zalkind P."/>
            <person name="Blanquart H."/>
            <person name="Iltis A."/>
            <person name="Morand S.C."/>
        </authorList>
    </citation>
    <scope>NUCLEOTIDE SEQUENCE [LARGE SCALE GENOMIC DNA]</scope>
    <source>
        <strain evidence="7 8">ATCC 15551</strain>
    </source>
</reference>
<feature type="transmembrane region" description="Helical" evidence="5">
    <location>
        <begin position="214"/>
        <end position="234"/>
    </location>
</feature>
<dbReference type="Gene3D" id="1.10.287.130">
    <property type="match status" value="1"/>
</dbReference>
<dbReference type="InterPro" id="IPR003661">
    <property type="entry name" value="HisK_dim/P_dom"/>
</dbReference>
<dbReference type="AlphaFoldDB" id="A0A221KAK3"/>
<dbReference type="CDD" id="cd00082">
    <property type="entry name" value="HisKA"/>
    <property type="match status" value="1"/>
</dbReference>
<dbReference type="PROSITE" id="PS50109">
    <property type="entry name" value="HIS_KIN"/>
    <property type="match status" value="1"/>
</dbReference>
<feature type="transmembrane region" description="Helical" evidence="5">
    <location>
        <begin position="89"/>
        <end position="110"/>
    </location>
</feature>
<accession>A0A221KAK3</accession>
<dbReference type="InterPro" id="IPR036890">
    <property type="entry name" value="HATPase_C_sf"/>
</dbReference>
<dbReference type="InterPro" id="IPR005467">
    <property type="entry name" value="His_kinase_dom"/>
</dbReference>
<keyword evidence="4" id="KW-0418">Kinase</keyword>
<dbReference type="SMART" id="SM00388">
    <property type="entry name" value="HisKA"/>
    <property type="match status" value="1"/>
</dbReference>
<protein>
    <recommendedName>
        <fullName evidence="2">histidine kinase</fullName>
        <ecNumber evidence="2">2.7.13.3</ecNumber>
    </recommendedName>
</protein>
<gene>
    <name evidence="7" type="ORF">VITFI_CDS0263</name>
</gene>
<evidence type="ECO:0000313" key="8">
    <source>
        <dbReference type="Proteomes" id="UP000199729"/>
    </source>
</evidence>
<dbReference type="SUPFAM" id="SSF47384">
    <property type="entry name" value="Homodimeric domain of signal transducing histidine kinase"/>
    <property type="match status" value="1"/>
</dbReference>
<keyword evidence="8" id="KW-1185">Reference proteome</keyword>
<dbReference type="Gene3D" id="3.30.565.10">
    <property type="entry name" value="Histidine kinase-like ATPase, C-terminal domain"/>
    <property type="match status" value="1"/>
</dbReference>
<proteinExistence type="predicted"/>
<evidence type="ECO:0000313" key="7">
    <source>
        <dbReference type="EMBL" id="ASM76042.1"/>
    </source>
</evidence>
<feature type="transmembrane region" description="Helical" evidence="5">
    <location>
        <begin position="122"/>
        <end position="141"/>
    </location>
</feature>
<dbReference type="Proteomes" id="UP000199729">
    <property type="component" value="Chromosome"/>
</dbReference>
<dbReference type="EMBL" id="CP022423">
    <property type="protein sequence ID" value="ASM76042.1"/>
    <property type="molecule type" value="Genomic_DNA"/>
</dbReference>
<sequence>MATLCCGLLCAGLDWVLRAQVQLFSKSEFLRVLSLLTLGCGGMLGVISLGIGVLSRQWPCVPLGVLMLLRSGWLWQAELGGGSLIAPSYWEQTLMLLIHQALLVAAAWVFFQREVWSQKEHLQGIIVLLTLVAMMLLLLLSDPQREPSAHLVFSVLWVTPTWLGYLSGKALWRGWTWAVVWLFVALCEGWRWGLEWLMPEKLPPSRMHDALHCSLHAMVEVMLLFMVVVIHMHWRHRQAHAHALNVERQLAHRLEVQVAERTAQLARSAYLAERESQVKSSFLAKLAHETRTPLHLILGYLGLLLNRSDLPDSAREMAKTAHDAGLQLATRVGELLDFTQLGRELLRIESHPLMVDDLYRRLCGAARLLVQQNGHTLDAQLDPLLPQRVLGDLSRLEQVVMVFLNNAARYTPRGGRIGLSLNLVGRRPRHVAEGRDEVGAMKSSVQQEVGLRFEVRDTGRGFSAYNLMALREALEHGTLWDGCEGLGLGLNIAHQLLALMRSRLEIETSEWQGSCVACTVWLPELPSLPTAHGQHLKSQDAVVVVPPSRPERPGVDEWHKLATIARCADLSGLEDWLETHPYWVAYDLELRSLTDALAFDALADYALRQGRPLKMR</sequence>